<comment type="caution">
    <text evidence="2">The sequence shown here is derived from an EMBL/GenBank/DDBJ whole genome shotgun (WGS) entry which is preliminary data.</text>
</comment>
<dbReference type="Proteomes" id="UP000315385">
    <property type="component" value="Unassembled WGS sequence"/>
</dbReference>
<gene>
    <name evidence="2" type="ORF">EWF95_11230</name>
</gene>
<reference evidence="2 3" key="1">
    <citation type="submission" date="2019-02" db="EMBL/GenBank/DDBJ databases">
        <title>Halonotius sp. a new haloqrchaeon isolated from saline water.</title>
        <authorList>
            <person name="Duran-Viseras A."/>
            <person name="Sanchez-Porro C."/>
            <person name="Ventosa A."/>
        </authorList>
    </citation>
    <scope>NUCLEOTIDE SEQUENCE [LARGE SCALE GENOMIC DNA]</scope>
    <source>
        <strain evidence="2 3">F9-27</strain>
    </source>
</reference>
<evidence type="ECO:0000313" key="3">
    <source>
        <dbReference type="Proteomes" id="UP000315385"/>
    </source>
</evidence>
<dbReference type="AlphaFoldDB" id="A0A544QMD8"/>
<name>A0A544QMD8_9EURY</name>
<proteinExistence type="predicted"/>
<evidence type="ECO:0000313" key="2">
    <source>
        <dbReference type="EMBL" id="TQQ79732.1"/>
    </source>
</evidence>
<feature type="compositionally biased region" description="Polar residues" evidence="1">
    <location>
        <begin position="44"/>
        <end position="60"/>
    </location>
</feature>
<evidence type="ECO:0000256" key="1">
    <source>
        <dbReference type="SAM" id="MobiDB-lite"/>
    </source>
</evidence>
<accession>A0A544QMD8</accession>
<feature type="region of interest" description="Disordered" evidence="1">
    <location>
        <begin position="1"/>
        <end position="60"/>
    </location>
</feature>
<dbReference type="EMBL" id="SESI01000003">
    <property type="protein sequence ID" value="TQQ79732.1"/>
    <property type="molecule type" value="Genomic_DNA"/>
</dbReference>
<organism evidence="2 3">
    <name type="scientific">Halonotius roseus</name>
    <dbReference type="NCBI Taxonomy" id="2511997"/>
    <lineage>
        <taxon>Archaea</taxon>
        <taxon>Methanobacteriati</taxon>
        <taxon>Methanobacteriota</taxon>
        <taxon>Stenosarchaea group</taxon>
        <taxon>Halobacteria</taxon>
        <taxon>Halobacteriales</taxon>
        <taxon>Haloferacaceae</taxon>
        <taxon>Halonotius</taxon>
    </lineage>
</organism>
<protein>
    <submittedName>
        <fullName evidence="2">Uncharacterized protein</fullName>
    </submittedName>
</protein>
<keyword evidence="3" id="KW-1185">Reference proteome</keyword>
<sequence length="60" mass="6307">MGLKGAGVSPNPDDASTAGVSNANDEEHSESRESRRRGLSRCSQSNRTKLNSTGSQISNT</sequence>